<evidence type="ECO:0000256" key="1">
    <source>
        <dbReference type="SAM" id="Phobius"/>
    </source>
</evidence>
<name>B7VPJ7_VIBA3</name>
<keyword evidence="1" id="KW-1133">Transmembrane helix</keyword>
<evidence type="ECO:0000313" key="3">
    <source>
        <dbReference type="EMBL" id="CAV18947.1"/>
    </source>
</evidence>
<organism evidence="3 4">
    <name type="scientific">Vibrio atlanticus (strain LGP32)</name>
    <name type="common">Vibrio splendidus (strain Mel32)</name>
    <dbReference type="NCBI Taxonomy" id="575788"/>
    <lineage>
        <taxon>Bacteria</taxon>
        <taxon>Pseudomonadati</taxon>
        <taxon>Pseudomonadota</taxon>
        <taxon>Gammaproteobacteria</taxon>
        <taxon>Vibrionales</taxon>
        <taxon>Vibrionaceae</taxon>
        <taxon>Vibrio</taxon>
    </lineage>
</organism>
<accession>B7VPJ7</accession>
<dbReference type="KEGG" id="vsp:VS_1763"/>
<dbReference type="EMBL" id="FM954972">
    <property type="protein sequence ID" value="CAV18947.1"/>
    <property type="molecule type" value="Genomic_DNA"/>
</dbReference>
<dbReference type="InterPro" id="IPR041208">
    <property type="entry name" value="Cap15"/>
</dbReference>
<feature type="transmembrane region" description="Helical" evidence="1">
    <location>
        <begin position="9"/>
        <end position="25"/>
    </location>
</feature>
<feature type="domain" description="CD-NTase-associated protein 15" evidence="2">
    <location>
        <begin position="69"/>
        <end position="190"/>
    </location>
</feature>
<keyword evidence="1" id="KW-0812">Transmembrane</keyword>
<dbReference type="Proteomes" id="UP000009100">
    <property type="component" value="Chromosome 1"/>
</dbReference>
<dbReference type="AlphaFoldDB" id="B7VPJ7"/>
<dbReference type="STRING" id="575788.VS_1763"/>
<evidence type="ECO:0000259" key="2">
    <source>
        <dbReference type="Pfam" id="PF18153"/>
    </source>
</evidence>
<feature type="transmembrane region" description="Helical" evidence="1">
    <location>
        <begin position="37"/>
        <end position="56"/>
    </location>
</feature>
<gene>
    <name evidence="3" type="ordered locus">VS_1763</name>
</gene>
<sequence>MWELIKDKYKFIIIVVPSVLLYLLFNSILEQSVIRSISYTTTLISILSFLIGKYLWKYVYIDFFKKNICPDFNGVWIGEIVSNFDSEKKILIPIEINADFFGVKLKSNTTVGYSYANYCQIIRTDSDQFELEYIFRTHNHSPSETDTTYYEGAVKVIVTDIDSMTMTGLYWTNRCWQNGKNTAGTITFKKSDKTFNSINASISEK</sequence>
<evidence type="ECO:0000313" key="4">
    <source>
        <dbReference type="Proteomes" id="UP000009100"/>
    </source>
</evidence>
<dbReference type="Pfam" id="PF18153">
    <property type="entry name" value="Cap15_CD_rec"/>
    <property type="match status" value="1"/>
</dbReference>
<dbReference type="PATRIC" id="fig|575788.5.peg.3052"/>
<dbReference type="eggNOG" id="ENOG50333A0">
    <property type="taxonomic scope" value="Bacteria"/>
</dbReference>
<reference evidence="3 4" key="1">
    <citation type="submission" date="2009-02" db="EMBL/GenBank/DDBJ databases">
        <title>Vibrio splendidus str. LGP32 complete genome.</title>
        <authorList>
            <person name="Mazel D."/>
            <person name="Le Roux F."/>
        </authorList>
    </citation>
    <scope>NUCLEOTIDE SEQUENCE [LARGE SCALE GENOMIC DNA]</scope>
    <source>
        <strain evidence="3 4">LGP32</strain>
    </source>
</reference>
<dbReference type="HOGENOM" id="CLU_1337060_0_0_6"/>
<proteinExistence type="predicted"/>
<keyword evidence="1" id="KW-0472">Membrane</keyword>
<protein>
    <recommendedName>
        <fullName evidence="2">CD-NTase-associated protein 15 domain-containing protein</fullName>
    </recommendedName>
</protein>